<name>A0AAJ4WAN2_9GAMM</name>
<reference evidence="3 4" key="1">
    <citation type="submission" date="2016-10" db="EMBL/GenBank/DDBJ databases">
        <authorList>
            <person name="Varghese N."/>
            <person name="Submissions S."/>
        </authorList>
    </citation>
    <scope>NUCLEOTIDE SEQUENCE [LARGE SCALE GENOMIC DNA]</scope>
    <source>
        <strain evidence="3 4">DSM 5563</strain>
    </source>
</reference>
<keyword evidence="2" id="KW-1133">Transmembrane helix</keyword>
<gene>
    <name evidence="3" type="ORF">SAMN02745723_1054</name>
</gene>
<keyword evidence="2" id="KW-0812">Transmembrane</keyword>
<dbReference type="PANTHER" id="PTHR30386:SF28">
    <property type="entry name" value="EXPORTED PROTEIN"/>
    <property type="match status" value="1"/>
</dbReference>
<accession>A0AAJ4WAN2</accession>
<keyword evidence="2" id="KW-0472">Membrane</keyword>
<evidence type="ECO:0000313" key="3">
    <source>
        <dbReference type="EMBL" id="SFC85781.1"/>
    </source>
</evidence>
<feature type="coiled-coil region" evidence="1">
    <location>
        <begin position="109"/>
        <end position="136"/>
    </location>
</feature>
<protein>
    <submittedName>
        <fullName evidence="3">Membrane fusion protein</fullName>
    </submittedName>
</protein>
<dbReference type="Proteomes" id="UP000226420">
    <property type="component" value="Unassembled WGS sequence"/>
</dbReference>
<comment type="caution">
    <text evidence="3">The sequence shown here is derived from an EMBL/GenBank/DDBJ whole genome shotgun (WGS) entry which is preliminary data.</text>
</comment>
<organism evidence="3 4">
    <name type="scientific">Pragia fontium DSM 5563 = ATCC 49100</name>
    <dbReference type="NCBI Taxonomy" id="1122977"/>
    <lineage>
        <taxon>Bacteria</taxon>
        <taxon>Pseudomonadati</taxon>
        <taxon>Pseudomonadota</taxon>
        <taxon>Gammaproteobacteria</taxon>
        <taxon>Enterobacterales</taxon>
        <taxon>Budviciaceae</taxon>
        <taxon>Pragia</taxon>
    </lineage>
</organism>
<dbReference type="EMBL" id="FOLW01000005">
    <property type="protein sequence ID" value="SFC85781.1"/>
    <property type="molecule type" value="Genomic_DNA"/>
</dbReference>
<feature type="transmembrane region" description="Helical" evidence="2">
    <location>
        <begin position="21"/>
        <end position="44"/>
    </location>
</feature>
<dbReference type="AlphaFoldDB" id="A0AAJ4WAN2"/>
<sequence>MEDKSDLSARNTASFYRISLVNLRSVILLFISALVCFILFSIFFKFNDSVAARGILISPEGDIQVKAPESGTLIEFAVIPGQKVTANSVLFWISKDHGVGSTPLSKYNHERLSLELERAKARLSLLDNLKQQQTQRFEQQQKLYDDSLQTMRTKQVQLKTLSANARRKYQASRQLAEKSLVSRTELDEVNSNMLTQELNEKIENGNILDLENRKSAAVSAHQIEINSIENEQFTLRTQISDIKRQILTDGTNRIAVLAPSDGTILSINLPKGRGLLANEETVMVLRLSEPAYMQAYLYIPATGVGNLEMNKEVRLRFDAFPVDKYGSVTAKLEEMHPVAIDLKSMMIEGDVKQNYYLARLTIPPSFRDAYGSQHLLLGGMTLNADLTIDRKPLIMLLLSPLERVRQRFF</sequence>
<dbReference type="InterPro" id="IPR050739">
    <property type="entry name" value="MFP"/>
</dbReference>
<keyword evidence="1" id="KW-0175">Coiled coil</keyword>
<dbReference type="RefSeq" id="WP_047781572.1">
    <property type="nucleotide sequence ID" value="NZ_FOLW01000005.1"/>
</dbReference>
<dbReference type="PANTHER" id="PTHR30386">
    <property type="entry name" value="MEMBRANE FUSION SUBUNIT OF EMRAB-TOLC MULTIDRUG EFFLUX PUMP"/>
    <property type="match status" value="1"/>
</dbReference>
<evidence type="ECO:0000313" key="4">
    <source>
        <dbReference type="Proteomes" id="UP000226420"/>
    </source>
</evidence>
<evidence type="ECO:0000256" key="1">
    <source>
        <dbReference type="SAM" id="Coils"/>
    </source>
</evidence>
<proteinExistence type="predicted"/>
<evidence type="ECO:0000256" key="2">
    <source>
        <dbReference type="SAM" id="Phobius"/>
    </source>
</evidence>